<dbReference type="AlphaFoldDB" id="A0A9N9P4F4"/>
<proteinExistence type="predicted"/>
<name>A0A9N9P4F4_9GLOM</name>
<feature type="non-terminal residue" evidence="1">
    <location>
        <position position="88"/>
    </location>
</feature>
<evidence type="ECO:0000313" key="1">
    <source>
        <dbReference type="EMBL" id="CAG8783837.1"/>
    </source>
</evidence>
<organism evidence="1 2">
    <name type="scientific">Dentiscutata erythropus</name>
    <dbReference type="NCBI Taxonomy" id="1348616"/>
    <lineage>
        <taxon>Eukaryota</taxon>
        <taxon>Fungi</taxon>
        <taxon>Fungi incertae sedis</taxon>
        <taxon>Mucoromycota</taxon>
        <taxon>Glomeromycotina</taxon>
        <taxon>Glomeromycetes</taxon>
        <taxon>Diversisporales</taxon>
        <taxon>Gigasporaceae</taxon>
        <taxon>Dentiscutata</taxon>
    </lineage>
</organism>
<accession>A0A9N9P4F4</accession>
<dbReference type="OrthoDB" id="10512256at2759"/>
<evidence type="ECO:0000313" key="2">
    <source>
        <dbReference type="Proteomes" id="UP000789405"/>
    </source>
</evidence>
<gene>
    <name evidence="1" type="ORF">DERYTH_LOCUS19996</name>
</gene>
<dbReference type="EMBL" id="CAJVPY010022839">
    <property type="protein sequence ID" value="CAG8783837.1"/>
    <property type="molecule type" value="Genomic_DNA"/>
</dbReference>
<comment type="caution">
    <text evidence="1">The sequence shown here is derived from an EMBL/GenBank/DDBJ whole genome shotgun (WGS) entry which is preliminary data.</text>
</comment>
<reference evidence="1" key="1">
    <citation type="submission" date="2021-06" db="EMBL/GenBank/DDBJ databases">
        <authorList>
            <person name="Kallberg Y."/>
            <person name="Tangrot J."/>
            <person name="Rosling A."/>
        </authorList>
    </citation>
    <scope>NUCLEOTIDE SEQUENCE</scope>
    <source>
        <strain evidence="1">MA453B</strain>
    </source>
</reference>
<keyword evidence="2" id="KW-1185">Reference proteome</keyword>
<dbReference type="Proteomes" id="UP000789405">
    <property type="component" value="Unassembled WGS sequence"/>
</dbReference>
<protein>
    <submittedName>
        <fullName evidence="1">6148_t:CDS:1</fullName>
    </submittedName>
</protein>
<sequence length="88" mass="9506">MEAPNSKFSSTITKYQSEVIVLSDTDNELLMANNSSTSGVVTSNNRGIQRQLSILSSGSYKTNDSGSIFNASLCSNLPSVEEVDSFYK</sequence>